<accession>A0A1W5ZTC3</accession>
<dbReference type="Pfam" id="PF02698">
    <property type="entry name" value="DUF218"/>
    <property type="match status" value="1"/>
</dbReference>
<evidence type="ECO:0000259" key="2">
    <source>
        <dbReference type="Pfam" id="PF02698"/>
    </source>
</evidence>
<dbReference type="Proteomes" id="UP000192527">
    <property type="component" value="Chromosome"/>
</dbReference>
<keyword evidence="1" id="KW-1133">Transmembrane helix</keyword>
<name>A0A1W5ZTC3_9BACI</name>
<evidence type="ECO:0000313" key="3">
    <source>
        <dbReference type="EMBL" id="ARI76507.1"/>
    </source>
</evidence>
<evidence type="ECO:0000256" key="1">
    <source>
        <dbReference type="SAM" id="Phobius"/>
    </source>
</evidence>
<dbReference type="EMBL" id="CP020772">
    <property type="protein sequence ID" value="ARI76507.1"/>
    <property type="molecule type" value="Genomic_DNA"/>
</dbReference>
<dbReference type="InterPro" id="IPR051599">
    <property type="entry name" value="Cell_Envelope_Assoc"/>
</dbReference>
<gene>
    <name evidence="3" type="ORF">HM131_06500</name>
</gene>
<dbReference type="OrthoDB" id="9782395at2"/>
<dbReference type="AlphaFoldDB" id="A0A1W5ZTC3"/>
<feature type="transmembrane region" description="Helical" evidence="1">
    <location>
        <begin position="9"/>
        <end position="31"/>
    </location>
</feature>
<dbReference type="CDD" id="cd06259">
    <property type="entry name" value="YdcF-like"/>
    <property type="match status" value="1"/>
</dbReference>
<feature type="domain" description="DUF218" evidence="2">
    <location>
        <begin position="46"/>
        <end position="180"/>
    </location>
</feature>
<dbReference type="GO" id="GO:0005886">
    <property type="term" value="C:plasma membrane"/>
    <property type="evidence" value="ECO:0007669"/>
    <property type="project" value="TreeGrafter"/>
</dbReference>
<evidence type="ECO:0000313" key="4">
    <source>
        <dbReference type="Proteomes" id="UP000192527"/>
    </source>
</evidence>
<dbReference type="STRING" id="402384.HM131_06500"/>
<dbReference type="Gene3D" id="3.40.50.620">
    <property type="entry name" value="HUPs"/>
    <property type="match status" value="1"/>
</dbReference>
<dbReference type="PANTHER" id="PTHR30336:SF20">
    <property type="entry name" value="DUF218 DOMAIN-CONTAINING PROTEIN"/>
    <property type="match status" value="1"/>
</dbReference>
<proteinExistence type="predicted"/>
<dbReference type="InterPro" id="IPR003848">
    <property type="entry name" value="DUF218"/>
</dbReference>
<keyword evidence="1" id="KW-0472">Membrane</keyword>
<dbReference type="PANTHER" id="PTHR30336">
    <property type="entry name" value="INNER MEMBRANE PROTEIN, PROBABLE PERMEASE"/>
    <property type="match status" value="1"/>
</dbReference>
<organism evidence="3 4">
    <name type="scientific">Halobacillus mangrovi</name>
    <dbReference type="NCBI Taxonomy" id="402384"/>
    <lineage>
        <taxon>Bacteria</taxon>
        <taxon>Bacillati</taxon>
        <taxon>Bacillota</taxon>
        <taxon>Bacilli</taxon>
        <taxon>Bacillales</taxon>
        <taxon>Bacillaceae</taxon>
        <taxon>Halobacillus</taxon>
    </lineage>
</organism>
<dbReference type="RefSeq" id="WP_085028986.1">
    <property type="nucleotide sequence ID" value="NZ_CP020772.1"/>
</dbReference>
<dbReference type="KEGG" id="hmn:HM131_06500"/>
<dbReference type="InterPro" id="IPR014729">
    <property type="entry name" value="Rossmann-like_a/b/a_fold"/>
</dbReference>
<protein>
    <recommendedName>
        <fullName evidence="2">DUF218 domain-containing protein</fullName>
    </recommendedName>
</protein>
<reference evidence="3 4" key="1">
    <citation type="submission" date="2017-04" db="EMBL/GenBank/DDBJ databases">
        <title>The whole genome sequencing and assembly of Halobacillus mangrovi strain.</title>
        <authorList>
            <person name="Lee S.-J."/>
            <person name="Park M.-K."/>
            <person name="Kim J.-Y."/>
            <person name="Lee Y.-J."/>
            <person name="Yi H."/>
            <person name="Bahn Y.-S."/>
            <person name="Kim J.F."/>
            <person name="Lee D.-W."/>
        </authorList>
    </citation>
    <scope>NUCLEOTIDE SEQUENCE [LARGE SCALE GENOMIC DNA]</scope>
    <source>
        <strain evidence="3 4">KTB 131</strain>
    </source>
</reference>
<keyword evidence="4" id="KW-1185">Reference proteome</keyword>
<sequence length="192" mass="22222">MTLLKTKKIILTTFMSFLFLFIVFVITLFILGPDYLKAKSSPEKSDAIILLSGGEERLEQAVKLYNDERANKIILTNSTEHWTKVETVSERGIAKQDLIEEPEATSTFENATLSKEIMKEHKFKSAIVVTSDYHARRTKMTFDRVYDSDIQLSYSFADSFFNPNDGLTERETKTVFTEYVKMIAYWPRLLFV</sequence>
<keyword evidence="1" id="KW-0812">Transmembrane</keyword>